<gene>
    <name evidence="8" type="ORF">HU738_011700</name>
    <name evidence="7" type="ORF">HU738_10735</name>
</gene>
<evidence type="ECO:0000256" key="2">
    <source>
        <dbReference type="ARBA" id="ARBA00023015"/>
    </source>
</evidence>
<keyword evidence="3" id="KW-0238">DNA-binding</keyword>
<comment type="function">
    <text evidence="5">Regulatory protein of the TOL plasmid xyl operons. XylS activates the xylXYZLTEGFJQKIH operon required for the degradation of toluene, m-xylene and p-xylene.</text>
</comment>
<dbReference type="GO" id="GO:0043565">
    <property type="term" value="F:sequence-specific DNA binding"/>
    <property type="evidence" value="ECO:0007669"/>
    <property type="project" value="InterPro"/>
</dbReference>
<dbReference type="PROSITE" id="PS01124">
    <property type="entry name" value="HTH_ARAC_FAMILY_2"/>
    <property type="match status" value="1"/>
</dbReference>
<accession>A0A923GIV2</accession>
<dbReference type="RefSeq" id="WP_186602410.1">
    <property type="nucleotide sequence ID" value="NZ_JABWRP020000007.1"/>
</dbReference>
<protein>
    <submittedName>
        <fullName evidence="7">Helix-turn-helix transcriptional regulator</fullName>
    </submittedName>
</protein>
<dbReference type="GO" id="GO:0003700">
    <property type="term" value="F:DNA-binding transcription factor activity"/>
    <property type="evidence" value="ECO:0007669"/>
    <property type="project" value="InterPro"/>
</dbReference>
<reference evidence="7" key="2">
    <citation type="submission" date="2020-07" db="EMBL/GenBank/DDBJ databases">
        <authorList>
            <person name="Lood C."/>
            <person name="Girard L."/>
        </authorList>
    </citation>
    <scope>NUCLEOTIDE SEQUENCE</scope>
    <source>
        <strain evidence="7">RW4S2</strain>
    </source>
</reference>
<dbReference type="InterPro" id="IPR018062">
    <property type="entry name" value="HTH_AraC-typ_CS"/>
</dbReference>
<evidence type="ECO:0000259" key="6">
    <source>
        <dbReference type="PROSITE" id="PS01124"/>
    </source>
</evidence>
<evidence type="ECO:0000256" key="1">
    <source>
        <dbReference type="ARBA" id="ARBA00004496"/>
    </source>
</evidence>
<keyword evidence="2" id="KW-0805">Transcription regulation</keyword>
<dbReference type="PROSITE" id="PS00041">
    <property type="entry name" value="HTH_ARAC_FAMILY_1"/>
    <property type="match status" value="1"/>
</dbReference>
<reference evidence="8" key="3">
    <citation type="submission" date="2021-06" db="EMBL/GenBank/DDBJ databases">
        <title>Updating the genus Pseudomonas: Description of 43 new species and partition of the Pseudomonas putida group.</title>
        <authorList>
            <person name="Girard L."/>
            <person name="Lood C."/>
            <person name="Vandamme P."/>
            <person name="Rokni-Zadeh H."/>
            <person name="Van Noort V."/>
            <person name="Hofte M."/>
            <person name="Lavigne R."/>
            <person name="De Mot R."/>
        </authorList>
    </citation>
    <scope>NUCLEOTIDE SEQUENCE</scope>
    <source>
        <strain evidence="8">RW4S2</strain>
    </source>
</reference>
<dbReference type="PANTHER" id="PTHR46796">
    <property type="entry name" value="HTH-TYPE TRANSCRIPTIONAL ACTIVATOR RHAS-RELATED"/>
    <property type="match status" value="1"/>
</dbReference>
<dbReference type="GO" id="GO:0009893">
    <property type="term" value="P:positive regulation of metabolic process"/>
    <property type="evidence" value="ECO:0007669"/>
    <property type="project" value="UniProtKB-ARBA"/>
</dbReference>
<evidence type="ECO:0000256" key="5">
    <source>
        <dbReference type="ARBA" id="ARBA00037345"/>
    </source>
</evidence>
<feature type="domain" description="HTH araC/xylS-type" evidence="6">
    <location>
        <begin position="216"/>
        <end position="319"/>
    </location>
</feature>
<dbReference type="SMART" id="SM00342">
    <property type="entry name" value="HTH_ARAC"/>
    <property type="match status" value="1"/>
</dbReference>
<comment type="subcellular location">
    <subcellularLocation>
        <location evidence="1">Cytoplasm</location>
    </subcellularLocation>
</comment>
<dbReference type="Proteomes" id="UP000628137">
    <property type="component" value="Unassembled WGS sequence"/>
</dbReference>
<dbReference type="InterPro" id="IPR009057">
    <property type="entry name" value="Homeodomain-like_sf"/>
</dbReference>
<evidence type="ECO:0000256" key="4">
    <source>
        <dbReference type="ARBA" id="ARBA00023163"/>
    </source>
</evidence>
<reference evidence="7 9" key="1">
    <citation type="journal article" date="2020" name="Microorganisms">
        <title>Reliable Identification of Environmental Pseudomonas Isolates Using the rpoD Gene.</title>
        <authorList>
            <consortium name="The Broad Institute Genome Sequencing Platform"/>
            <person name="Girard L."/>
            <person name="Lood C."/>
            <person name="Rokni-Zadeh H."/>
            <person name="van Noort V."/>
            <person name="Lavigne R."/>
            <person name="De Mot R."/>
        </authorList>
    </citation>
    <scope>NUCLEOTIDE SEQUENCE</scope>
    <source>
        <strain evidence="7 9">RW4S2</strain>
    </source>
</reference>
<dbReference type="PANTHER" id="PTHR46796:SF12">
    <property type="entry name" value="HTH-TYPE DNA-BINDING TRANSCRIPTIONAL ACTIVATOR EUTR"/>
    <property type="match status" value="1"/>
</dbReference>
<comment type="caution">
    <text evidence="7">The sequence shown here is derived from an EMBL/GenBank/DDBJ whole genome shotgun (WGS) entry which is preliminary data.</text>
</comment>
<keyword evidence="4" id="KW-0804">Transcription</keyword>
<dbReference type="InterPro" id="IPR018060">
    <property type="entry name" value="HTH_AraC"/>
</dbReference>
<dbReference type="EMBL" id="JABWRP010000006">
    <property type="protein sequence ID" value="MBC3471035.1"/>
    <property type="molecule type" value="Genomic_DNA"/>
</dbReference>
<dbReference type="InterPro" id="IPR050204">
    <property type="entry name" value="AraC_XylS_family_regulators"/>
</dbReference>
<proteinExistence type="predicted"/>
<organism evidence="7">
    <name type="scientific">Pseudomonas vlassakiae</name>
    <dbReference type="NCBI Taxonomy" id="485888"/>
    <lineage>
        <taxon>Bacteria</taxon>
        <taxon>Pseudomonadati</taxon>
        <taxon>Pseudomonadota</taxon>
        <taxon>Gammaproteobacteria</taxon>
        <taxon>Pseudomonadales</taxon>
        <taxon>Pseudomonadaceae</taxon>
        <taxon>Pseudomonas</taxon>
    </lineage>
</organism>
<evidence type="ECO:0000313" key="8">
    <source>
        <dbReference type="EMBL" id="MBV4541714.1"/>
    </source>
</evidence>
<dbReference type="Gene3D" id="1.10.10.60">
    <property type="entry name" value="Homeodomain-like"/>
    <property type="match status" value="1"/>
</dbReference>
<dbReference type="AlphaFoldDB" id="A0A923GIV2"/>
<evidence type="ECO:0000313" key="9">
    <source>
        <dbReference type="Proteomes" id="UP000628137"/>
    </source>
</evidence>
<dbReference type="EMBL" id="JABWRP020000007">
    <property type="protein sequence ID" value="MBV4541714.1"/>
    <property type="molecule type" value="Genomic_DNA"/>
</dbReference>
<dbReference type="SUPFAM" id="SSF46689">
    <property type="entry name" value="Homeodomain-like"/>
    <property type="match status" value="1"/>
</dbReference>
<dbReference type="Pfam" id="PF12833">
    <property type="entry name" value="HTH_18"/>
    <property type="match status" value="1"/>
</dbReference>
<evidence type="ECO:0000313" key="7">
    <source>
        <dbReference type="EMBL" id="MBC3471035.1"/>
    </source>
</evidence>
<keyword evidence="9" id="KW-1185">Reference proteome</keyword>
<name>A0A923GIV2_9PSED</name>
<evidence type="ECO:0000256" key="3">
    <source>
        <dbReference type="ARBA" id="ARBA00023125"/>
    </source>
</evidence>
<sequence>MFGNTSFHRYSYSGLDPALACDVVYGGHFEHRLMSARHSNMTHQRLTSPDIVIESGSYDFPVVACGLMPLNMLCVGLVADGAESTRYNTSSIDDDEIQIYPPGAELLYHAGRSSRWITFVAPETTVQAAVIARTGRPFLMPKRDATSLRLPKGSRAHLVQLADDAFALGRTLESTGISEQLAACMFNGLLDTYAGYLGQAQLVDSKRMATAQQHLQLILACEHLALQNDSVSLDLDDVARRSGYSRRALEMIFNRTIGMPPGRWFMNIRLNEALRDLLTAKPGCQVIDVASRWGFRHFSRFAYQYRRTFGELPSETLQRAQR</sequence>
<dbReference type="GO" id="GO:0005737">
    <property type="term" value="C:cytoplasm"/>
    <property type="evidence" value="ECO:0007669"/>
    <property type="project" value="UniProtKB-SubCell"/>
</dbReference>